<sequence length="349" mass="38584">MENTVAKRKDGCVDCESATLKKARHSWQVKRSNREDISSVTDVVICDNISSCQHCNSRGDKSGCQCNPDVACVKFNKPAEIAEKDMDCSSSNMMAPTFVRHESQINQPQVKRYEYSDQKSEGTTSIAYIQNTVSSAIPDYCSSIHNFSRTSSPVSSNGNFSFDGQQIHPDMQKEDGRTSVSTNFSNRTSILALPSSSTVDPEIEEEGLLISHRQREEELNLYLKRWQNQHIAKSIVDNAINKTLEEMGVSPEPQQFVTNLIESQGISEAIKLQGLIPQSQCNHLGPVEVLSNFAESSNYFMSLSNQQISNNISEVNLNAGTSTTNHDLLDHAVSVAIGSKGLIFHDQGK</sequence>
<keyword evidence="2" id="KW-1185">Reference proteome</keyword>
<organism evidence="1 2">
    <name type="scientific">Mytilus coruscus</name>
    <name type="common">Sea mussel</name>
    <dbReference type="NCBI Taxonomy" id="42192"/>
    <lineage>
        <taxon>Eukaryota</taxon>
        <taxon>Metazoa</taxon>
        <taxon>Spiralia</taxon>
        <taxon>Lophotrochozoa</taxon>
        <taxon>Mollusca</taxon>
        <taxon>Bivalvia</taxon>
        <taxon>Autobranchia</taxon>
        <taxon>Pteriomorphia</taxon>
        <taxon>Mytilida</taxon>
        <taxon>Mytiloidea</taxon>
        <taxon>Mytilidae</taxon>
        <taxon>Mytilinae</taxon>
        <taxon>Mytilus</taxon>
    </lineage>
</organism>
<protein>
    <submittedName>
        <fullName evidence="1">Uncharacterized protein</fullName>
    </submittedName>
</protein>
<reference evidence="1 2" key="1">
    <citation type="submission" date="2020-06" db="EMBL/GenBank/DDBJ databases">
        <authorList>
            <person name="Li R."/>
            <person name="Bekaert M."/>
        </authorList>
    </citation>
    <scope>NUCLEOTIDE SEQUENCE [LARGE SCALE GENOMIC DNA]</scope>
    <source>
        <strain evidence="2">wild</strain>
    </source>
</reference>
<gene>
    <name evidence="1" type="ORF">MCOR_15467</name>
</gene>
<evidence type="ECO:0000313" key="1">
    <source>
        <dbReference type="EMBL" id="CAC5379394.1"/>
    </source>
</evidence>
<dbReference type="AlphaFoldDB" id="A0A6J8B8T4"/>
<dbReference type="EMBL" id="CACVKT020002708">
    <property type="protein sequence ID" value="CAC5379394.1"/>
    <property type="molecule type" value="Genomic_DNA"/>
</dbReference>
<dbReference type="OrthoDB" id="6162705at2759"/>
<accession>A0A6J8B8T4</accession>
<evidence type="ECO:0000313" key="2">
    <source>
        <dbReference type="Proteomes" id="UP000507470"/>
    </source>
</evidence>
<proteinExistence type="predicted"/>
<dbReference type="Proteomes" id="UP000507470">
    <property type="component" value="Unassembled WGS sequence"/>
</dbReference>
<name>A0A6J8B8T4_MYTCO</name>